<reference evidence="2" key="1">
    <citation type="submission" date="2017-10" db="EMBL/GenBank/DDBJ databases">
        <title>Rapid genome shrinkage in a self-fertile nematode reveals novel sperm competition proteins.</title>
        <authorList>
            <person name="Yin D."/>
            <person name="Schwarz E.M."/>
            <person name="Thomas C.G."/>
            <person name="Felde R.L."/>
            <person name="Korf I.F."/>
            <person name="Cutter A.D."/>
            <person name="Schartner C.M."/>
            <person name="Ralston E.J."/>
            <person name="Meyer B.J."/>
            <person name="Haag E.S."/>
        </authorList>
    </citation>
    <scope>NUCLEOTIDE SEQUENCE [LARGE SCALE GENOMIC DNA]</scope>
    <source>
        <strain evidence="2">JU1422</strain>
    </source>
</reference>
<gene>
    <name evidence="1" type="primary">Cnig_chr_III.g9004</name>
    <name evidence="1" type="ORF">B9Z55_009004</name>
</gene>
<evidence type="ECO:0000313" key="1">
    <source>
        <dbReference type="EMBL" id="PIC41658.1"/>
    </source>
</evidence>
<proteinExistence type="predicted"/>
<dbReference type="Proteomes" id="UP000230233">
    <property type="component" value="Chromosome III"/>
</dbReference>
<dbReference type="EMBL" id="PDUG01000003">
    <property type="protein sequence ID" value="PIC41658.1"/>
    <property type="molecule type" value="Genomic_DNA"/>
</dbReference>
<comment type="caution">
    <text evidence="1">The sequence shown here is derived from an EMBL/GenBank/DDBJ whole genome shotgun (WGS) entry which is preliminary data.</text>
</comment>
<accession>A0A2G5UQ52</accession>
<organism evidence="1 2">
    <name type="scientific">Caenorhabditis nigoni</name>
    <dbReference type="NCBI Taxonomy" id="1611254"/>
    <lineage>
        <taxon>Eukaryota</taxon>
        <taxon>Metazoa</taxon>
        <taxon>Ecdysozoa</taxon>
        <taxon>Nematoda</taxon>
        <taxon>Chromadorea</taxon>
        <taxon>Rhabditida</taxon>
        <taxon>Rhabditina</taxon>
        <taxon>Rhabditomorpha</taxon>
        <taxon>Rhabditoidea</taxon>
        <taxon>Rhabditidae</taxon>
        <taxon>Peloderinae</taxon>
        <taxon>Caenorhabditis</taxon>
    </lineage>
</organism>
<dbReference type="AlphaFoldDB" id="A0A2G5UQ52"/>
<evidence type="ECO:0000313" key="2">
    <source>
        <dbReference type="Proteomes" id="UP000230233"/>
    </source>
</evidence>
<protein>
    <submittedName>
        <fullName evidence="1">Uncharacterized protein</fullName>
    </submittedName>
</protein>
<name>A0A2G5UQ52_9PELO</name>
<keyword evidence="2" id="KW-1185">Reference proteome</keyword>
<sequence>MADNSEFMNLEEAVEVHKKTEVVTRDEMERYLKGNESTSTFWHDWNKKLLDAQEHKKRSEMVSHIKLLIYLILILLNKLFNYSN</sequence>